<gene>
    <name evidence="2" type="ORF">DespoDRAFT_03732</name>
</gene>
<accession>I5B7K6</accession>
<dbReference type="RefSeq" id="WP_004075695.1">
    <property type="nucleotide sequence ID" value="NZ_CM001488.1"/>
</dbReference>
<feature type="domain" description="Transposase IS200-like" evidence="1">
    <location>
        <begin position="9"/>
        <end position="123"/>
    </location>
</feature>
<dbReference type="GO" id="GO:0003677">
    <property type="term" value="F:DNA binding"/>
    <property type="evidence" value="ECO:0007669"/>
    <property type="project" value="InterPro"/>
</dbReference>
<dbReference type="Pfam" id="PF01797">
    <property type="entry name" value="Y1_Tnp"/>
    <property type="match status" value="1"/>
</dbReference>
<dbReference type="Gene3D" id="3.30.70.1290">
    <property type="entry name" value="Transposase IS200-like"/>
    <property type="match status" value="1"/>
</dbReference>
<dbReference type="GO" id="GO:0004803">
    <property type="term" value="F:transposase activity"/>
    <property type="evidence" value="ECO:0007669"/>
    <property type="project" value="InterPro"/>
</dbReference>
<dbReference type="HOGENOM" id="CLU_068226_1_2_7"/>
<name>I5B7K6_9BACT</name>
<dbReference type="SMART" id="SM01321">
    <property type="entry name" value="Y1_Tnp"/>
    <property type="match status" value="1"/>
</dbReference>
<dbReference type="AlphaFoldDB" id="I5B7K6"/>
<dbReference type="SUPFAM" id="SSF143422">
    <property type="entry name" value="Transposase IS200-like"/>
    <property type="match status" value="1"/>
</dbReference>
<proteinExistence type="predicted"/>
<organism evidence="2 3">
    <name type="scientific">Desulfobacter postgatei 2ac9</name>
    <dbReference type="NCBI Taxonomy" id="879212"/>
    <lineage>
        <taxon>Bacteria</taxon>
        <taxon>Pseudomonadati</taxon>
        <taxon>Thermodesulfobacteriota</taxon>
        <taxon>Desulfobacteria</taxon>
        <taxon>Desulfobacterales</taxon>
        <taxon>Desulfobacteraceae</taxon>
        <taxon>Desulfobacter</taxon>
    </lineage>
</organism>
<evidence type="ECO:0000313" key="2">
    <source>
        <dbReference type="EMBL" id="EIM65469.1"/>
    </source>
</evidence>
<evidence type="ECO:0000313" key="3">
    <source>
        <dbReference type="Proteomes" id="UP000005778"/>
    </source>
</evidence>
<dbReference type="PANTHER" id="PTHR34322:SF2">
    <property type="entry name" value="TRANSPOSASE IS200-LIKE DOMAIN-CONTAINING PROTEIN"/>
    <property type="match status" value="1"/>
</dbReference>
<dbReference type="Proteomes" id="UP000005778">
    <property type="component" value="Chromosome"/>
</dbReference>
<dbReference type="EMBL" id="CM001488">
    <property type="protein sequence ID" value="EIM65469.1"/>
    <property type="molecule type" value="Genomic_DNA"/>
</dbReference>
<dbReference type="InterPro" id="IPR002686">
    <property type="entry name" value="Transposase_17"/>
</dbReference>
<keyword evidence="3" id="KW-1185">Reference proteome</keyword>
<reference evidence="2 3" key="1">
    <citation type="submission" date="2011-09" db="EMBL/GenBank/DDBJ databases">
        <authorList>
            <consortium name="US DOE Joint Genome Institute (JGI-PGF)"/>
            <person name="Lucas S."/>
            <person name="Han J."/>
            <person name="Lapidus A."/>
            <person name="Cheng J.-F."/>
            <person name="Goodwin L."/>
            <person name="Pitluck S."/>
            <person name="Peters L."/>
            <person name="Land M.L."/>
            <person name="Hauser L."/>
            <person name="Orellana R."/>
            <person name="Lovley D."/>
            <person name="Woyke T.J."/>
        </authorList>
    </citation>
    <scope>NUCLEOTIDE SEQUENCE [LARGE SCALE GENOMIC DNA]</scope>
    <source>
        <strain evidence="2 3">2ac9</strain>
    </source>
</reference>
<dbReference type="eggNOG" id="COG1943">
    <property type="taxonomic scope" value="Bacteria"/>
</dbReference>
<protein>
    <submittedName>
        <fullName evidence="2">Transposase</fullName>
    </submittedName>
</protein>
<reference evidence="2 3" key="2">
    <citation type="submission" date="2012-02" db="EMBL/GenBank/DDBJ databases">
        <title>Improved High-Quality Draft sequence of Desulfobacter postgatei 2ac9.</title>
        <authorList>
            <consortium name="US DOE Joint Genome Institute"/>
            <person name="Lucas S."/>
            <person name="Han J."/>
            <person name="Lapidus A."/>
            <person name="Cheng J.-F."/>
            <person name="Goodwin L."/>
            <person name="Pitluck S."/>
            <person name="Peters L."/>
            <person name="Ovchinnikova G."/>
            <person name="Held B."/>
            <person name="Detter J.C."/>
            <person name="Han C."/>
            <person name="Tapia R."/>
            <person name="Land M."/>
            <person name="Hauser L."/>
            <person name="Kyrpides N."/>
            <person name="Ivanova N."/>
            <person name="Pagani I."/>
            <person name="Orellana R."/>
            <person name="Lovley D."/>
            <person name="Woyke T."/>
        </authorList>
    </citation>
    <scope>NUCLEOTIDE SEQUENCE [LARGE SCALE GENOMIC DNA]</scope>
    <source>
        <strain evidence="2 3">2ac9</strain>
    </source>
</reference>
<sequence length="235" mass="27765">MARMARAVAPGFPHHITQRGNRRQQTFFSDQDFKAYLALMAEWCLNYKVEIWAYCLMPNHIHLIAVPETKDGLNLAVGEAHRRYTRMINFREGWRGHLWQGRFASFIMEESYLLACTRYIEYNPVRAGLVKRPEDWKWSSAGAHMNEKDDVLVKTRPLLEIVKTSWGDFLSSDIKESEIELFRKHERNGRPLGKTAFVKQLETILERRLRPKKPGRRKICKMFECISYARNNTRF</sequence>
<evidence type="ECO:0000259" key="1">
    <source>
        <dbReference type="SMART" id="SM01321"/>
    </source>
</evidence>
<dbReference type="GO" id="GO:0006313">
    <property type="term" value="P:DNA transposition"/>
    <property type="evidence" value="ECO:0007669"/>
    <property type="project" value="InterPro"/>
</dbReference>
<dbReference type="InterPro" id="IPR036515">
    <property type="entry name" value="Transposase_17_sf"/>
</dbReference>
<dbReference type="PANTHER" id="PTHR34322">
    <property type="entry name" value="TRANSPOSASE, Y1_TNP DOMAIN-CONTAINING"/>
    <property type="match status" value="1"/>
</dbReference>
<dbReference type="OrthoDB" id="9800147at2"/>
<dbReference type="STRING" id="879212.DespoDRAFT_03732"/>